<protein>
    <submittedName>
        <fullName evidence="1">Uncharacterized protein</fullName>
    </submittedName>
</protein>
<dbReference type="EMBL" id="MU070840">
    <property type="protein sequence ID" value="KAF5826561.1"/>
    <property type="molecule type" value="Genomic_DNA"/>
</dbReference>
<evidence type="ECO:0000313" key="2">
    <source>
        <dbReference type="Proteomes" id="UP000815325"/>
    </source>
</evidence>
<name>A0ABQ7FW10_DUNSA</name>
<comment type="caution">
    <text evidence="1">The sequence shown here is derived from an EMBL/GenBank/DDBJ whole genome shotgun (WGS) entry which is preliminary data.</text>
</comment>
<dbReference type="Proteomes" id="UP000815325">
    <property type="component" value="Unassembled WGS sequence"/>
</dbReference>
<gene>
    <name evidence="1" type="ORF">DUNSADRAFT_2746</name>
</gene>
<proteinExistence type="predicted"/>
<keyword evidence="2" id="KW-1185">Reference proteome</keyword>
<organism evidence="1 2">
    <name type="scientific">Dunaliella salina</name>
    <name type="common">Green alga</name>
    <name type="synonym">Protococcus salinus</name>
    <dbReference type="NCBI Taxonomy" id="3046"/>
    <lineage>
        <taxon>Eukaryota</taxon>
        <taxon>Viridiplantae</taxon>
        <taxon>Chlorophyta</taxon>
        <taxon>core chlorophytes</taxon>
        <taxon>Chlorophyceae</taxon>
        <taxon>CS clade</taxon>
        <taxon>Chlamydomonadales</taxon>
        <taxon>Dunaliellaceae</taxon>
        <taxon>Dunaliella</taxon>
    </lineage>
</organism>
<sequence length="175" mass="19477">MVGGSLFWYGARGYAPHWQQACAAVYSDTCWCACPCGAAYSGLLTLLHTVACTAGVLAWLPRCTELCAALLLHAQCMRRNKCADVFWRGLCAWTLHYQVLALEYKRGSLFVLDQTLTSPWKRMEVGLVAALIDAQVFRFSQCFIACTLVPLYKITALEPPTLECLKKFVITLVDI</sequence>
<evidence type="ECO:0000313" key="1">
    <source>
        <dbReference type="EMBL" id="KAF5826561.1"/>
    </source>
</evidence>
<accession>A0ABQ7FW10</accession>
<reference evidence="1" key="1">
    <citation type="submission" date="2017-08" db="EMBL/GenBank/DDBJ databases">
        <authorList>
            <person name="Polle J.E."/>
            <person name="Barry K."/>
            <person name="Cushman J."/>
            <person name="Schmutz J."/>
            <person name="Tran D."/>
            <person name="Hathwaick L.T."/>
            <person name="Yim W.C."/>
            <person name="Jenkins J."/>
            <person name="Mckie-Krisberg Z.M."/>
            <person name="Prochnik S."/>
            <person name="Lindquist E."/>
            <person name="Dockter R.B."/>
            <person name="Adam C."/>
            <person name="Molina H."/>
            <person name="Bunkerborg J."/>
            <person name="Jin E."/>
            <person name="Buchheim M."/>
            <person name="Magnuson J."/>
        </authorList>
    </citation>
    <scope>NUCLEOTIDE SEQUENCE</scope>
    <source>
        <strain evidence="1">CCAP 19/18</strain>
    </source>
</reference>